<feature type="transmembrane region" description="Helical" evidence="2">
    <location>
        <begin position="212"/>
        <end position="235"/>
    </location>
</feature>
<dbReference type="Pfam" id="PF13347">
    <property type="entry name" value="MFS_2"/>
    <property type="match status" value="1"/>
</dbReference>
<evidence type="ECO:0008006" key="5">
    <source>
        <dbReference type="Google" id="ProtNLM"/>
    </source>
</evidence>
<dbReference type="PANTHER" id="PTHR11328:SF28">
    <property type="entry name" value="MAJOR FACILITATOR SUPERFAMILY DOMAIN-CONTAINING PROTEIN 12"/>
    <property type="match status" value="1"/>
</dbReference>
<dbReference type="GO" id="GO:0008643">
    <property type="term" value="P:carbohydrate transport"/>
    <property type="evidence" value="ECO:0007669"/>
    <property type="project" value="InterPro"/>
</dbReference>
<feature type="transmembrane region" description="Helical" evidence="2">
    <location>
        <begin position="305"/>
        <end position="324"/>
    </location>
</feature>
<dbReference type="GeneID" id="6757642"/>
<proteinExistence type="inferred from homology"/>
<evidence type="ECO:0000313" key="3">
    <source>
        <dbReference type="EMBL" id="EDV21100.1"/>
    </source>
</evidence>
<feature type="transmembrane region" description="Helical" evidence="2">
    <location>
        <begin position="360"/>
        <end position="381"/>
    </location>
</feature>
<accession>B3S7Z3</accession>
<dbReference type="FunCoup" id="B3S7Z3">
    <property type="interactions" value="182"/>
</dbReference>
<dbReference type="GO" id="GO:0015293">
    <property type="term" value="F:symporter activity"/>
    <property type="evidence" value="ECO:0007669"/>
    <property type="project" value="InterPro"/>
</dbReference>
<dbReference type="CTD" id="6757642"/>
<dbReference type="RefSeq" id="XP_002116430.1">
    <property type="nucleotide sequence ID" value="XM_002116394.1"/>
</dbReference>
<reference evidence="3 4" key="1">
    <citation type="journal article" date="2008" name="Nature">
        <title>The Trichoplax genome and the nature of placozoans.</title>
        <authorList>
            <person name="Srivastava M."/>
            <person name="Begovic E."/>
            <person name="Chapman J."/>
            <person name="Putnam N.H."/>
            <person name="Hellsten U."/>
            <person name="Kawashima T."/>
            <person name="Kuo A."/>
            <person name="Mitros T."/>
            <person name="Salamov A."/>
            <person name="Carpenter M.L."/>
            <person name="Signorovitch A.Y."/>
            <person name="Moreno M.A."/>
            <person name="Kamm K."/>
            <person name="Grimwood J."/>
            <person name="Schmutz J."/>
            <person name="Shapiro H."/>
            <person name="Grigoriev I.V."/>
            <person name="Buss L.W."/>
            <person name="Schierwater B."/>
            <person name="Dellaporta S.L."/>
            <person name="Rokhsar D.S."/>
        </authorList>
    </citation>
    <scope>NUCLEOTIDE SEQUENCE [LARGE SCALE GENOMIC DNA]</scope>
    <source>
        <strain evidence="3 4">Grell-BS-1999</strain>
    </source>
</reference>
<evidence type="ECO:0000256" key="1">
    <source>
        <dbReference type="ARBA" id="ARBA00008335"/>
    </source>
</evidence>
<feature type="transmembrane region" description="Helical" evidence="2">
    <location>
        <begin position="439"/>
        <end position="460"/>
    </location>
</feature>
<protein>
    <recommendedName>
        <fullName evidence="5">Major facilitator superfamily (MFS) profile domain-containing protein</fullName>
    </recommendedName>
</protein>
<dbReference type="AlphaFoldDB" id="B3S7Z3"/>
<comment type="similarity">
    <text evidence="1">Belongs to the major facilitator superfamily.</text>
</comment>
<evidence type="ECO:0000256" key="2">
    <source>
        <dbReference type="SAM" id="Phobius"/>
    </source>
</evidence>
<feature type="transmembrane region" description="Helical" evidence="2">
    <location>
        <begin position="269"/>
        <end position="293"/>
    </location>
</feature>
<gene>
    <name evidence="3" type="ORF">TRIADDRAFT_30948</name>
</gene>
<keyword evidence="2" id="KW-0812">Transmembrane</keyword>
<dbReference type="GO" id="GO:1903712">
    <property type="term" value="P:cysteine transmembrane transport"/>
    <property type="evidence" value="ECO:0000318"/>
    <property type="project" value="GO_Central"/>
</dbReference>
<feature type="transmembrane region" description="Helical" evidence="2">
    <location>
        <begin position="99"/>
        <end position="123"/>
    </location>
</feature>
<dbReference type="FunFam" id="1.20.1250.20:FF:000219">
    <property type="entry name" value="major facilitator superfamily domain-containing protein 12 isoform X3"/>
    <property type="match status" value="1"/>
</dbReference>
<dbReference type="KEGG" id="tad:TRIADDRAFT_30948"/>
<dbReference type="EMBL" id="DS985255">
    <property type="protein sequence ID" value="EDV21100.1"/>
    <property type="molecule type" value="Genomic_DNA"/>
</dbReference>
<name>B3S7Z3_TRIAD</name>
<keyword evidence="2" id="KW-0472">Membrane</keyword>
<feature type="transmembrane region" description="Helical" evidence="2">
    <location>
        <begin position="336"/>
        <end position="354"/>
    </location>
</feature>
<feature type="transmembrane region" description="Helical" evidence="2">
    <location>
        <begin position="58"/>
        <end position="78"/>
    </location>
</feature>
<dbReference type="HOGENOM" id="CLU_030068_1_1_1"/>
<dbReference type="CDD" id="cd17491">
    <property type="entry name" value="MFS_MFSD12"/>
    <property type="match status" value="1"/>
</dbReference>
<dbReference type="GO" id="GO:0005886">
    <property type="term" value="C:plasma membrane"/>
    <property type="evidence" value="ECO:0000318"/>
    <property type="project" value="GO_Central"/>
</dbReference>
<sequence>MATINEGKIRSKNSYQSKLDCRQRFSFGVGHVLNDLCASMWFSYLLVYMHSVIGFSHIHAGILMLIGQVADGICTPIIGYESDRTADKCYYGRRKSWHLLGVCCVIVSYAFVFNKCFVCSAVTAWPLLIYYTPFVILFQFGWAATQISHLSLIPELTDDENERVGLNAIRYAFTVISNIYVYLVAFMLLRFHGGKYRIPTLTISVGNKRLKVVYTLFNYLVGSVLGIGLIAAIIFHVGTKEKRQHEINCRTTQERYKKKTWIDWLKSSLFYRVAVLYMCSRLIVNITQVYIPLYVIKTLHLHKMHIALVPLTVYVSGFLVSLVLKPINYHLGRKITFFLALVMCGGFCCCIYLLPASHAYVVYAGATMLGVGGTSLLVTVLSMTADLISKNVESGAFVYGAMSFTDKLSNGIAVIIIQSIHPCAHIDNCANSAAYYRSVLTYVPGGAAAVAFLCLCTMMYTKMPSTTDG</sequence>
<dbReference type="eggNOG" id="KOG4830">
    <property type="taxonomic scope" value="Eukaryota"/>
</dbReference>
<keyword evidence="2" id="KW-1133">Transmembrane helix</keyword>
<feature type="transmembrane region" description="Helical" evidence="2">
    <location>
        <begin position="129"/>
        <end position="150"/>
    </location>
</feature>
<dbReference type="InParanoid" id="B3S7Z3"/>
<dbReference type="PANTHER" id="PTHR11328">
    <property type="entry name" value="MAJOR FACILITATOR SUPERFAMILY DOMAIN-CONTAINING PROTEIN"/>
    <property type="match status" value="1"/>
</dbReference>
<organism evidence="3 4">
    <name type="scientific">Trichoplax adhaerens</name>
    <name type="common">Trichoplax reptans</name>
    <dbReference type="NCBI Taxonomy" id="10228"/>
    <lineage>
        <taxon>Eukaryota</taxon>
        <taxon>Metazoa</taxon>
        <taxon>Placozoa</taxon>
        <taxon>Uniplacotomia</taxon>
        <taxon>Trichoplacea</taxon>
        <taxon>Trichoplacidae</taxon>
        <taxon>Trichoplax</taxon>
    </lineage>
</organism>
<dbReference type="Proteomes" id="UP000009022">
    <property type="component" value="Unassembled WGS sequence"/>
</dbReference>
<evidence type="ECO:0000313" key="4">
    <source>
        <dbReference type="Proteomes" id="UP000009022"/>
    </source>
</evidence>
<dbReference type="OrthoDB" id="1730117at2759"/>
<dbReference type="SUPFAM" id="SSF103473">
    <property type="entry name" value="MFS general substrate transporter"/>
    <property type="match status" value="1"/>
</dbReference>
<feature type="transmembrane region" description="Helical" evidence="2">
    <location>
        <begin position="171"/>
        <end position="192"/>
    </location>
</feature>
<dbReference type="Gene3D" id="1.20.1250.20">
    <property type="entry name" value="MFS general substrate transporter like domains"/>
    <property type="match status" value="2"/>
</dbReference>
<dbReference type="STRING" id="10228.B3S7Z3"/>
<dbReference type="OMA" id="GLYTAWM"/>
<dbReference type="GO" id="GO:0033229">
    <property type="term" value="F:cysteine transmembrane transporter activity"/>
    <property type="evidence" value="ECO:0000318"/>
    <property type="project" value="GO_Central"/>
</dbReference>
<dbReference type="PhylomeDB" id="B3S7Z3"/>
<dbReference type="FunFam" id="1.20.1250.20:FF:000865">
    <property type="entry name" value="Predicted protein"/>
    <property type="match status" value="1"/>
</dbReference>
<dbReference type="InterPro" id="IPR036259">
    <property type="entry name" value="MFS_trans_sf"/>
</dbReference>
<feature type="transmembrane region" description="Helical" evidence="2">
    <location>
        <begin position="25"/>
        <end position="46"/>
    </location>
</feature>
<keyword evidence="4" id="KW-1185">Reference proteome</keyword>
<dbReference type="InterPro" id="IPR039672">
    <property type="entry name" value="MFS_2"/>
</dbReference>